<dbReference type="PANTHER" id="PTHR43194">
    <property type="entry name" value="HYDROLASE ALPHA/BETA FOLD FAMILY"/>
    <property type="match status" value="1"/>
</dbReference>
<feature type="compositionally biased region" description="Basic residues" evidence="1">
    <location>
        <begin position="1"/>
        <end position="27"/>
    </location>
</feature>
<dbReference type="Pfam" id="PF12697">
    <property type="entry name" value="Abhydrolase_6"/>
    <property type="match status" value="1"/>
</dbReference>
<feature type="region of interest" description="Disordered" evidence="1">
    <location>
        <begin position="1"/>
        <end position="28"/>
    </location>
</feature>
<dbReference type="OrthoDB" id="5422338at2"/>
<sequence length="398" mass="43052">MGRHARHHRLRDRHRHVPAKGAPRVRRNPVSSVWKTVGWVGGVVGAAATGAVVSVAAHSARVSSQRRKADDPLAEEPLGELAPDRESTVAADDGVPISVEEVDPDDGGEPELTVVLVHGFSLDRRCWHFQRRDLAALHEPRVRQVLYDQRGHGRSGTGTTEASTIDQLARDLDAVLRAVVPDGPLVLVGHSMGGMTIMALAEQRPELFVERVRGVALIGTSAGEVGGAGLPAAMLSRHNPVTLGLGRLAGWQPGVVEWARRTGDQLTWSAIRSLAFGDRKVSPALVDLMQRMINGTPVRVLTDFLETLGTHNRYRALVGLRHCEVLVISGDADRLTPSSHAERIAEEIPDGELVVVPGAGHMVMLEQPDLVTGHLVGLLRRSAAAGPADEPRRWWRRA</sequence>
<name>A0A5B2XNY2_9PSEU</name>
<gene>
    <name evidence="4" type="ORF">F0L68_06200</name>
</gene>
<feature type="transmembrane region" description="Helical" evidence="2">
    <location>
        <begin position="37"/>
        <end position="57"/>
    </location>
</feature>
<dbReference type="EMBL" id="VUOB01000010">
    <property type="protein sequence ID" value="KAA2264680.1"/>
    <property type="molecule type" value="Genomic_DNA"/>
</dbReference>
<dbReference type="Proteomes" id="UP000323454">
    <property type="component" value="Unassembled WGS sequence"/>
</dbReference>
<feature type="domain" description="AB hydrolase-1" evidence="3">
    <location>
        <begin position="114"/>
        <end position="371"/>
    </location>
</feature>
<organism evidence="4 5">
    <name type="scientific">Solihabitans fulvus</name>
    <dbReference type="NCBI Taxonomy" id="1892852"/>
    <lineage>
        <taxon>Bacteria</taxon>
        <taxon>Bacillati</taxon>
        <taxon>Actinomycetota</taxon>
        <taxon>Actinomycetes</taxon>
        <taxon>Pseudonocardiales</taxon>
        <taxon>Pseudonocardiaceae</taxon>
        <taxon>Solihabitans</taxon>
    </lineage>
</organism>
<evidence type="ECO:0000313" key="5">
    <source>
        <dbReference type="Proteomes" id="UP000323454"/>
    </source>
</evidence>
<evidence type="ECO:0000256" key="2">
    <source>
        <dbReference type="SAM" id="Phobius"/>
    </source>
</evidence>
<dbReference type="GO" id="GO:0016787">
    <property type="term" value="F:hydrolase activity"/>
    <property type="evidence" value="ECO:0007669"/>
    <property type="project" value="UniProtKB-KW"/>
</dbReference>
<feature type="region of interest" description="Disordered" evidence="1">
    <location>
        <begin position="59"/>
        <end position="90"/>
    </location>
</feature>
<evidence type="ECO:0000313" key="4">
    <source>
        <dbReference type="EMBL" id="KAA2264680.1"/>
    </source>
</evidence>
<reference evidence="4 5" key="1">
    <citation type="submission" date="2019-09" db="EMBL/GenBank/DDBJ databases">
        <title>Goodfellowia gen. nov., a new genus of the Pseudonocardineae related to Actinoalloteichus, containing Goodfellowia coeruleoviolacea gen. nov., comb. nov. gen. nov., comb. nov.</title>
        <authorList>
            <person name="Labeda D."/>
        </authorList>
    </citation>
    <scope>NUCLEOTIDE SEQUENCE [LARGE SCALE GENOMIC DNA]</scope>
    <source>
        <strain evidence="4 5">AN110305</strain>
    </source>
</reference>
<accession>A0A5B2XNY2</accession>
<reference evidence="4 5" key="2">
    <citation type="submission" date="2019-09" db="EMBL/GenBank/DDBJ databases">
        <authorList>
            <person name="Jin C."/>
        </authorList>
    </citation>
    <scope>NUCLEOTIDE SEQUENCE [LARGE SCALE GENOMIC DNA]</scope>
    <source>
        <strain evidence="4 5">AN110305</strain>
    </source>
</reference>
<dbReference type="PANTHER" id="PTHR43194:SF5">
    <property type="entry name" value="PIMELOYL-[ACYL-CARRIER PROTEIN] METHYL ESTER ESTERASE"/>
    <property type="match status" value="1"/>
</dbReference>
<dbReference type="InterPro" id="IPR000073">
    <property type="entry name" value="AB_hydrolase_1"/>
</dbReference>
<comment type="caution">
    <text evidence="4">The sequence shown here is derived from an EMBL/GenBank/DDBJ whole genome shotgun (WGS) entry which is preliminary data.</text>
</comment>
<dbReference type="Gene3D" id="3.40.50.1820">
    <property type="entry name" value="alpha/beta hydrolase"/>
    <property type="match status" value="1"/>
</dbReference>
<dbReference type="SUPFAM" id="SSF53474">
    <property type="entry name" value="alpha/beta-Hydrolases"/>
    <property type="match status" value="1"/>
</dbReference>
<dbReference type="InterPro" id="IPR029058">
    <property type="entry name" value="AB_hydrolase_fold"/>
</dbReference>
<keyword evidence="2" id="KW-0472">Membrane</keyword>
<keyword evidence="4" id="KW-0378">Hydrolase</keyword>
<keyword evidence="2" id="KW-1133">Transmembrane helix</keyword>
<evidence type="ECO:0000259" key="3">
    <source>
        <dbReference type="Pfam" id="PF12697"/>
    </source>
</evidence>
<keyword evidence="2" id="KW-0812">Transmembrane</keyword>
<protein>
    <submittedName>
        <fullName evidence="4">Alpha/beta hydrolase</fullName>
    </submittedName>
</protein>
<evidence type="ECO:0000256" key="1">
    <source>
        <dbReference type="SAM" id="MobiDB-lite"/>
    </source>
</evidence>
<keyword evidence="5" id="KW-1185">Reference proteome</keyword>
<dbReference type="AlphaFoldDB" id="A0A5B2XNY2"/>
<proteinExistence type="predicted"/>
<dbReference type="InterPro" id="IPR050228">
    <property type="entry name" value="Carboxylesterase_BioH"/>
</dbReference>